<comment type="similarity">
    <text evidence="1 2">Belongs to the UPF0102 family.</text>
</comment>
<evidence type="ECO:0000256" key="1">
    <source>
        <dbReference type="ARBA" id="ARBA00006738"/>
    </source>
</evidence>
<dbReference type="PANTHER" id="PTHR34039:SF1">
    <property type="entry name" value="UPF0102 PROTEIN YRAN"/>
    <property type="match status" value="1"/>
</dbReference>
<name>A0ABQ1MGY9_9PROT</name>
<dbReference type="Gene3D" id="3.40.1350.10">
    <property type="match status" value="1"/>
</dbReference>
<dbReference type="PANTHER" id="PTHR34039">
    <property type="entry name" value="UPF0102 PROTEIN YRAN"/>
    <property type="match status" value="1"/>
</dbReference>
<dbReference type="InterPro" id="IPR003509">
    <property type="entry name" value="UPF0102_YraN-like"/>
</dbReference>
<organism evidence="3 4">
    <name type="scientific">Asaia siamensis</name>
    <dbReference type="NCBI Taxonomy" id="110479"/>
    <lineage>
        <taxon>Bacteria</taxon>
        <taxon>Pseudomonadati</taxon>
        <taxon>Pseudomonadota</taxon>
        <taxon>Alphaproteobacteria</taxon>
        <taxon>Acetobacterales</taxon>
        <taxon>Acetobacteraceae</taxon>
        <taxon>Asaia</taxon>
    </lineage>
</organism>
<dbReference type="EMBL" id="BMCH01000008">
    <property type="protein sequence ID" value="GGC39588.1"/>
    <property type="molecule type" value="Genomic_DNA"/>
</dbReference>
<evidence type="ECO:0000313" key="3">
    <source>
        <dbReference type="EMBL" id="GGC39588.1"/>
    </source>
</evidence>
<accession>A0ABQ1MGY9</accession>
<comment type="caution">
    <text evidence="3">The sequence shown here is derived from an EMBL/GenBank/DDBJ whole genome shotgun (WGS) entry which is preliminary data.</text>
</comment>
<sequence length="124" mass="14034">MTLTRQARGHAAHAAGLEAERRTGAFLLKKGCCILATRCRTPYGEIDLIAASPKRLLFVEVKQRRTLDEAAFALSPAQQKRLLRAAEYLIHKNALWCREETRFDLALHDMSGGMRWIPDILRSC</sequence>
<proteinExistence type="inferred from homology"/>
<protein>
    <recommendedName>
        <fullName evidence="2">UPF0102 protein GCM10007207_26340</fullName>
    </recommendedName>
</protein>
<dbReference type="SUPFAM" id="SSF52980">
    <property type="entry name" value="Restriction endonuclease-like"/>
    <property type="match status" value="1"/>
</dbReference>
<dbReference type="RefSeq" id="WP_188427293.1">
    <property type="nucleotide sequence ID" value="NZ_BMCH01000008.1"/>
</dbReference>
<dbReference type="Proteomes" id="UP000637769">
    <property type="component" value="Unassembled WGS sequence"/>
</dbReference>
<dbReference type="InterPro" id="IPR011856">
    <property type="entry name" value="tRNA_endonuc-like_dom_sf"/>
</dbReference>
<reference evidence="4" key="1">
    <citation type="journal article" date="2019" name="Int. J. Syst. Evol. Microbiol.">
        <title>The Global Catalogue of Microorganisms (GCM) 10K type strain sequencing project: providing services to taxonomists for standard genome sequencing and annotation.</title>
        <authorList>
            <consortium name="The Broad Institute Genomics Platform"/>
            <consortium name="The Broad Institute Genome Sequencing Center for Infectious Disease"/>
            <person name="Wu L."/>
            <person name="Ma J."/>
        </authorList>
    </citation>
    <scope>NUCLEOTIDE SEQUENCE [LARGE SCALE GENOMIC DNA]</scope>
    <source>
        <strain evidence="4">CCM 7132</strain>
    </source>
</reference>
<gene>
    <name evidence="3" type="ORF">GCM10007207_26340</name>
</gene>
<dbReference type="HAMAP" id="MF_00048">
    <property type="entry name" value="UPF0102"/>
    <property type="match status" value="1"/>
</dbReference>
<evidence type="ECO:0000256" key="2">
    <source>
        <dbReference type="HAMAP-Rule" id="MF_00048"/>
    </source>
</evidence>
<dbReference type="Pfam" id="PF02021">
    <property type="entry name" value="UPF0102"/>
    <property type="match status" value="1"/>
</dbReference>
<keyword evidence="4" id="KW-1185">Reference proteome</keyword>
<evidence type="ECO:0000313" key="4">
    <source>
        <dbReference type="Proteomes" id="UP000637769"/>
    </source>
</evidence>
<dbReference type="InterPro" id="IPR011335">
    <property type="entry name" value="Restrct_endonuc-II-like"/>
</dbReference>